<sequence>MESQNGLGKLLPKSLSARRKQRSKKAKTRDGAGGQDEGEAAAQAEGEDGGGEAELEMANTATMFYEKRVGEDAKSQIQDSLEMVGAYRDQVKKLEGMLKDAAAAA</sequence>
<reference evidence="1" key="1">
    <citation type="submission" date="2022-07" db="EMBL/GenBank/DDBJ databases">
        <title>Genome Sequence of Lecanicillium saksenae.</title>
        <authorList>
            <person name="Buettner E."/>
        </authorList>
    </citation>
    <scope>NUCLEOTIDE SEQUENCE</scope>
    <source>
        <strain evidence="1">VT-O1</strain>
    </source>
</reference>
<protein>
    <submittedName>
        <fullName evidence="1">Uncharacterized protein</fullName>
    </submittedName>
</protein>
<evidence type="ECO:0000313" key="2">
    <source>
        <dbReference type="Proteomes" id="UP001148737"/>
    </source>
</evidence>
<dbReference type="EMBL" id="JANAKD010000566">
    <property type="protein sequence ID" value="KAJ3492718.1"/>
    <property type="molecule type" value="Genomic_DNA"/>
</dbReference>
<accession>A0ACC1QT70</accession>
<proteinExistence type="predicted"/>
<evidence type="ECO:0000313" key="1">
    <source>
        <dbReference type="EMBL" id="KAJ3492718.1"/>
    </source>
</evidence>
<comment type="caution">
    <text evidence="1">The sequence shown here is derived from an EMBL/GenBank/DDBJ whole genome shotgun (WGS) entry which is preliminary data.</text>
</comment>
<organism evidence="1 2">
    <name type="scientific">Lecanicillium saksenae</name>
    <dbReference type="NCBI Taxonomy" id="468837"/>
    <lineage>
        <taxon>Eukaryota</taxon>
        <taxon>Fungi</taxon>
        <taxon>Dikarya</taxon>
        <taxon>Ascomycota</taxon>
        <taxon>Pezizomycotina</taxon>
        <taxon>Sordariomycetes</taxon>
        <taxon>Hypocreomycetidae</taxon>
        <taxon>Hypocreales</taxon>
        <taxon>Cordycipitaceae</taxon>
        <taxon>Lecanicillium</taxon>
    </lineage>
</organism>
<keyword evidence="2" id="KW-1185">Reference proteome</keyword>
<gene>
    <name evidence="1" type="ORF">NLG97_g5192</name>
</gene>
<name>A0ACC1QT70_9HYPO</name>
<dbReference type="Proteomes" id="UP001148737">
    <property type="component" value="Unassembled WGS sequence"/>
</dbReference>